<proteinExistence type="predicted"/>
<dbReference type="EC" id="2.1.1.72" evidence="1"/>
<keyword evidence="2 6" id="KW-0489">Methyltransferase</keyword>
<dbReference type="InterPro" id="IPR012327">
    <property type="entry name" value="MeTrfase_D12"/>
</dbReference>
<dbReference type="RefSeq" id="WP_237819281.1">
    <property type="nucleotide sequence ID" value="NZ_JAKLTQ010000003.1"/>
</dbReference>
<dbReference type="InterPro" id="IPR002052">
    <property type="entry name" value="DNA_methylase_N6_adenine_CS"/>
</dbReference>
<name>A0ABS9L519_9MICC</name>
<evidence type="ECO:0000256" key="2">
    <source>
        <dbReference type="ARBA" id="ARBA00022603"/>
    </source>
</evidence>
<dbReference type="Proteomes" id="UP001165368">
    <property type="component" value="Unassembled WGS sequence"/>
</dbReference>
<evidence type="ECO:0000256" key="1">
    <source>
        <dbReference type="ARBA" id="ARBA00011900"/>
    </source>
</evidence>
<evidence type="ECO:0000256" key="5">
    <source>
        <dbReference type="ARBA" id="ARBA00047942"/>
    </source>
</evidence>
<evidence type="ECO:0000313" key="7">
    <source>
        <dbReference type="Proteomes" id="UP001165368"/>
    </source>
</evidence>
<keyword evidence="3" id="KW-0808">Transferase</keyword>
<evidence type="ECO:0000313" key="6">
    <source>
        <dbReference type="EMBL" id="MCG2621761.1"/>
    </source>
</evidence>
<dbReference type="PRINTS" id="PR00505">
    <property type="entry name" value="D12N6MTFRASE"/>
</dbReference>
<evidence type="ECO:0000256" key="3">
    <source>
        <dbReference type="ARBA" id="ARBA00022679"/>
    </source>
</evidence>
<protein>
    <recommendedName>
        <fullName evidence="1">site-specific DNA-methyltransferase (adenine-specific)</fullName>
        <ecNumber evidence="1">2.1.1.72</ecNumber>
    </recommendedName>
</protein>
<keyword evidence="4" id="KW-0949">S-adenosyl-L-methionine</keyword>
<comment type="catalytic activity">
    <reaction evidence="5">
        <text>a 2'-deoxyadenosine in DNA + S-adenosyl-L-methionine = an N(6)-methyl-2'-deoxyadenosine in DNA + S-adenosyl-L-homocysteine + H(+)</text>
        <dbReference type="Rhea" id="RHEA:15197"/>
        <dbReference type="Rhea" id="RHEA-COMP:12418"/>
        <dbReference type="Rhea" id="RHEA-COMP:12419"/>
        <dbReference type="ChEBI" id="CHEBI:15378"/>
        <dbReference type="ChEBI" id="CHEBI:57856"/>
        <dbReference type="ChEBI" id="CHEBI:59789"/>
        <dbReference type="ChEBI" id="CHEBI:90615"/>
        <dbReference type="ChEBI" id="CHEBI:90616"/>
        <dbReference type="EC" id="2.1.1.72"/>
    </reaction>
</comment>
<sequence>MSYRYLGNKTRLVDWIVGEISSVLPVGSSIADPMCGTASVSMALAQAGYSVTAADALTFPIVHARTRLLAKQAPTFEALGGYEGALAWMRSAPPLEGYFFREFGDAGQPANGRAPRLYFSASNAAHIDGIRDGIRKLTSAGALSEVEHSVLLHHLILATNKVANISGTYGYFRRTISGPALKPLAFEPIAFERTPGHHTVVQGPVEELASTFDTDAVYLDPPYTKRQYAGNYHILETLAQEDEPVAAGDGGLRPWSDQASDFCYRRSAGQAFRETLKRLKVPHVFISYSEDGQVQEDELFSILSDFGNVTLHEQPHIRYRSNGRVKDGSVLERLYHVEAF</sequence>
<dbReference type="PROSITE" id="PS00092">
    <property type="entry name" value="N6_MTASE"/>
    <property type="match status" value="1"/>
</dbReference>
<dbReference type="GO" id="GO:0032259">
    <property type="term" value="P:methylation"/>
    <property type="evidence" value="ECO:0007669"/>
    <property type="project" value="UniProtKB-KW"/>
</dbReference>
<keyword evidence="7" id="KW-1185">Reference proteome</keyword>
<comment type="caution">
    <text evidence="6">The sequence shown here is derived from an EMBL/GenBank/DDBJ whole genome shotgun (WGS) entry which is preliminary data.</text>
</comment>
<dbReference type="Pfam" id="PF02086">
    <property type="entry name" value="MethyltransfD12"/>
    <property type="match status" value="1"/>
</dbReference>
<reference evidence="6" key="1">
    <citation type="submission" date="2022-01" db="EMBL/GenBank/DDBJ databases">
        <authorList>
            <person name="Jo J.-H."/>
            <person name="Im W.-T."/>
        </authorList>
    </citation>
    <scope>NUCLEOTIDE SEQUENCE</scope>
    <source>
        <strain evidence="6">I2-34</strain>
    </source>
</reference>
<dbReference type="EMBL" id="JAKLTQ010000003">
    <property type="protein sequence ID" value="MCG2621761.1"/>
    <property type="molecule type" value="Genomic_DNA"/>
</dbReference>
<gene>
    <name evidence="6" type="ORF">LVY72_07495</name>
</gene>
<accession>A0ABS9L519</accession>
<organism evidence="6 7">
    <name type="scientific">Arthrobacter hankyongi</name>
    <dbReference type="NCBI Taxonomy" id="2904801"/>
    <lineage>
        <taxon>Bacteria</taxon>
        <taxon>Bacillati</taxon>
        <taxon>Actinomycetota</taxon>
        <taxon>Actinomycetes</taxon>
        <taxon>Micrococcales</taxon>
        <taxon>Micrococcaceae</taxon>
        <taxon>Arthrobacter</taxon>
    </lineage>
</organism>
<evidence type="ECO:0000256" key="4">
    <source>
        <dbReference type="ARBA" id="ARBA00022691"/>
    </source>
</evidence>
<dbReference type="SUPFAM" id="SSF53335">
    <property type="entry name" value="S-adenosyl-L-methionine-dependent methyltransferases"/>
    <property type="match status" value="1"/>
</dbReference>
<dbReference type="GO" id="GO:0008168">
    <property type="term" value="F:methyltransferase activity"/>
    <property type="evidence" value="ECO:0007669"/>
    <property type="project" value="UniProtKB-KW"/>
</dbReference>
<dbReference type="InterPro" id="IPR029063">
    <property type="entry name" value="SAM-dependent_MTases_sf"/>
</dbReference>